<feature type="chain" id="PRO_5018225169" evidence="9">
    <location>
        <begin position="20"/>
        <end position="860"/>
    </location>
</feature>
<evidence type="ECO:0000256" key="5">
    <source>
        <dbReference type="ARBA" id="ARBA00022729"/>
    </source>
</evidence>
<evidence type="ECO:0000256" key="9">
    <source>
        <dbReference type="SAM" id="SignalP"/>
    </source>
</evidence>
<feature type="region of interest" description="Disordered" evidence="8">
    <location>
        <begin position="23"/>
        <end position="46"/>
    </location>
</feature>
<dbReference type="GO" id="GO:0009279">
    <property type="term" value="C:cell outer membrane"/>
    <property type="evidence" value="ECO:0007669"/>
    <property type="project" value="UniProtKB-SubCell"/>
</dbReference>
<evidence type="ECO:0000256" key="1">
    <source>
        <dbReference type="ARBA" id="ARBA00004571"/>
    </source>
</evidence>
<keyword evidence="4" id="KW-0812">Transmembrane</keyword>
<feature type="domain" description="Outer membrane protein beta-barrel" evidence="10">
    <location>
        <begin position="399"/>
        <end position="741"/>
    </location>
</feature>
<keyword evidence="2" id="KW-0813">Transport</keyword>
<dbReference type="SUPFAM" id="SSF56935">
    <property type="entry name" value="Porins"/>
    <property type="match status" value="1"/>
</dbReference>
<evidence type="ECO:0000256" key="2">
    <source>
        <dbReference type="ARBA" id="ARBA00022448"/>
    </source>
</evidence>
<dbReference type="InterPro" id="IPR037066">
    <property type="entry name" value="Plug_dom_sf"/>
</dbReference>
<dbReference type="Proteomes" id="UP000279089">
    <property type="component" value="Unassembled WGS sequence"/>
</dbReference>
<organism evidence="11 12">
    <name type="scientific">Chitinophaga barathri</name>
    <dbReference type="NCBI Taxonomy" id="1647451"/>
    <lineage>
        <taxon>Bacteria</taxon>
        <taxon>Pseudomonadati</taxon>
        <taxon>Bacteroidota</taxon>
        <taxon>Chitinophagia</taxon>
        <taxon>Chitinophagales</taxon>
        <taxon>Chitinophagaceae</taxon>
        <taxon>Chitinophaga</taxon>
    </lineage>
</organism>
<evidence type="ECO:0000259" key="10">
    <source>
        <dbReference type="Pfam" id="PF14905"/>
    </source>
</evidence>
<dbReference type="InterPro" id="IPR041700">
    <property type="entry name" value="OMP_b-brl_3"/>
</dbReference>
<feature type="compositionally biased region" description="Polar residues" evidence="8">
    <location>
        <begin position="419"/>
        <end position="432"/>
    </location>
</feature>
<dbReference type="InterPro" id="IPR008969">
    <property type="entry name" value="CarboxyPept-like_regulatory"/>
</dbReference>
<feature type="region of interest" description="Disordered" evidence="8">
    <location>
        <begin position="419"/>
        <end position="444"/>
    </location>
</feature>
<accession>A0A3N4M554</accession>
<dbReference type="GO" id="GO:0044718">
    <property type="term" value="P:siderophore transmembrane transport"/>
    <property type="evidence" value="ECO:0007669"/>
    <property type="project" value="TreeGrafter"/>
</dbReference>
<dbReference type="PANTHER" id="PTHR30069:SF29">
    <property type="entry name" value="HEMOGLOBIN AND HEMOGLOBIN-HAPTOGLOBIN-BINDING PROTEIN 1-RELATED"/>
    <property type="match status" value="1"/>
</dbReference>
<dbReference type="InterPro" id="IPR039426">
    <property type="entry name" value="TonB-dep_rcpt-like"/>
</dbReference>
<dbReference type="Gene3D" id="2.40.170.20">
    <property type="entry name" value="TonB-dependent receptor, beta-barrel domain"/>
    <property type="match status" value="1"/>
</dbReference>
<dbReference type="SUPFAM" id="SSF49464">
    <property type="entry name" value="Carboxypeptidase regulatory domain-like"/>
    <property type="match status" value="1"/>
</dbReference>
<keyword evidence="6" id="KW-0472">Membrane</keyword>
<comment type="subcellular location">
    <subcellularLocation>
        <location evidence="1">Cell outer membrane</location>
        <topology evidence="1">Multi-pass membrane protein</topology>
    </subcellularLocation>
</comment>
<dbReference type="InterPro" id="IPR036942">
    <property type="entry name" value="Beta-barrel_TonB_sf"/>
</dbReference>
<keyword evidence="11" id="KW-0675">Receptor</keyword>
<evidence type="ECO:0000256" key="4">
    <source>
        <dbReference type="ARBA" id="ARBA00022692"/>
    </source>
</evidence>
<comment type="caution">
    <text evidence="11">The sequence shown here is derived from an EMBL/GenBank/DDBJ whole genome shotgun (WGS) entry which is preliminary data.</text>
</comment>
<evidence type="ECO:0000256" key="3">
    <source>
        <dbReference type="ARBA" id="ARBA00022452"/>
    </source>
</evidence>
<evidence type="ECO:0000256" key="7">
    <source>
        <dbReference type="ARBA" id="ARBA00023237"/>
    </source>
</evidence>
<gene>
    <name evidence="11" type="ORF">EG028_25785</name>
</gene>
<evidence type="ECO:0000256" key="8">
    <source>
        <dbReference type="SAM" id="MobiDB-lite"/>
    </source>
</evidence>
<keyword evidence="5 9" id="KW-0732">Signal</keyword>
<keyword evidence="12" id="KW-1185">Reference proteome</keyword>
<dbReference type="OrthoDB" id="905812at2"/>
<dbReference type="GO" id="GO:0015344">
    <property type="term" value="F:siderophore uptake transmembrane transporter activity"/>
    <property type="evidence" value="ECO:0007669"/>
    <property type="project" value="TreeGrafter"/>
</dbReference>
<feature type="compositionally biased region" description="Low complexity" evidence="8">
    <location>
        <begin position="29"/>
        <end position="40"/>
    </location>
</feature>
<reference evidence="12" key="1">
    <citation type="submission" date="2018-11" db="EMBL/GenBank/DDBJ databases">
        <title>Chitinophaga lutea sp.nov., isolate from arsenic contaminated soil.</title>
        <authorList>
            <person name="Zong Y."/>
        </authorList>
    </citation>
    <scope>NUCLEOTIDE SEQUENCE [LARGE SCALE GENOMIC DNA]</scope>
    <source>
        <strain evidence="12">YLT18</strain>
    </source>
</reference>
<dbReference type="PANTHER" id="PTHR30069">
    <property type="entry name" value="TONB-DEPENDENT OUTER MEMBRANE RECEPTOR"/>
    <property type="match status" value="1"/>
</dbReference>
<dbReference type="Gene3D" id="2.170.130.10">
    <property type="entry name" value="TonB-dependent receptor, plug domain"/>
    <property type="match status" value="1"/>
</dbReference>
<evidence type="ECO:0000313" key="11">
    <source>
        <dbReference type="EMBL" id="RPD38302.1"/>
    </source>
</evidence>
<protein>
    <submittedName>
        <fullName evidence="11">TonB-dependent receptor</fullName>
    </submittedName>
</protein>
<dbReference type="Gene3D" id="2.60.40.1120">
    <property type="entry name" value="Carboxypeptidase-like, regulatory domain"/>
    <property type="match status" value="1"/>
</dbReference>
<keyword evidence="7" id="KW-0998">Cell outer membrane</keyword>
<dbReference type="Pfam" id="PF13715">
    <property type="entry name" value="CarbopepD_reg_2"/>
    <property type="match status" value="1"/>
</dbReference>
<feature type="signal peptide" evidence="9">
    <location>
        <begin position="1"/>
        <end position="19"/>
    </location>
</feature>
<feature type="domain" description="Outer membrane protein beta-barrel" evidence="10">
    <location>
        <begin position="762"/>
        <end position="830"/>
    </location>
</feature>
<proteinExistence type="predicted"/>
<evidence type="ECO:0000256" key="6">
    <source>
        <dbReference type="ARBA" id="ARBA00023136"/>
    </source>
</evidence>
<name>A0A3N4M554_9BACT</name>
<evidence type="ECO:0000313" key="12">
    <source>
        <dbReference type="Proteomes" id="UP000279089"/>
    </source>
</evidence>
<dbReference type="Pfam" id="PF14905">
    <property type="entry name" value="OMP_b-brl_3"/>
    <property type="match status" value="2"/>
</dbReference>
<dbReference type="RefSeq" id="WP_120519178.1">
    <property type="nucleotide sequence ID" value="NZ_QXZY01000016.1"/>
</dbReference>
<dbReference type="AlphaFoldDB" id="A0A3N4M554"/>
<dbReference type="EMBL" id="RMBX01000016">
    <property type="protein sequence ID" value="RPD38302.1"/>
    <property type="molecule type" value="Genomic_DNA"/>
</dbReference>
<keyword evidence="3" id="KW-1134">Transmembrane beta strand</keyword>
<sequence length="860" mass="95649">MKKLYALFLGLIVMQTYVAAQAPQGGNRPAGAPNNQQGQQRPGGGQMPQIGHIYGKLVDAQTRQPVEYASVALLRQKDSSVVTGMLSKGNGDFSLEQLPFGPFLIRINFMGYKTIFKKVTVTPQAMDQDLGNIRLEPNAKALSEVEVTGQRSAFQMNIDKKVFNVDRNLTSVGGTAADVLKSVPSVNVDIDGNVKVRNSSPNIFVDGKPSTLTIDQIPADAIESVELITNPSAKYDAEGMSGIINIVLKKNKKAGFNGMIQGGIGTGDKYNAGGNIAVRQGKWNVSANYNYNANRNWGNGTTDRTNFATGASDLNYIKQESDSRNGGNFQFGRIGVDYFMDNRNTISLSQNIVNGTFKNYEELGSIYSDSKMDMTRRNTRYTNSQFGFRNYSTTLGFKHLFAEPNKELTADASINLNSNDRSGGFSTQQQSLAGAPVGDPYMQSNRGDGNTDFYSFQADYVDPMGKTGKFETGIKGTIRKFGSTYEVGEGPNVNVPIDSLSNDYKYNEQIYAVYANYSNAIKNFGYQLGLRAEQYIYSGEIPSEGKTFKPTKAVPGLFPSVYLSYKLQKEQELQLNYSRRVNRPNFFQLVPYRDFSDPLNHREGNPNLKPEYTNSLEFSYMKTWKKHNFLGSLYYRNTNNLISTLNEPIAPGSDTLLTTFINANKSFSYGAELTMKNQIIQGWDITTNVNLYQQELQVRNEKENYTNRGFSWLAKINSETKLPWNLTFQLTANYQAPTITIPTGGGGGGRGGGGMGMMIPTSAQGRIRGMSSVDIALRKDFLKSKTLTATLGLSDVFNTREYGMEQESMYFSQDMVRKRESRILRLNLSYRFGKFDTQLFKRRNNRSGSEGMQMEGQGGF</sequence>